<dbReference type="PANTHER" id="PTHR24353">
    <property type="entry name" value="CYCLIC NUCLEOTIDE-DEPENDENT PROTEIN KINASE"/>
    <property type="match status" value="1"/>
</dbReference>
<feature type="compositionally biased region" description="Polar residues" evidence="14">
    <location>
        <begin position="19"/>
        <end position="34"/>
    </location>
</feature>
<dbReference type="FunFam" id="1.10.510.10:FF:000005">
    <property type="entry name" value="cAMP-dependent protein kinase catalytic subunit alpha"/>
    <property type="match status" value="1"/>
</dbReference>
<dbReference type="Pfam" id="PF01544">
    <property type="entry name" value="CorA"/>
    <property type="match status" value="1"/>
</dbReference>
<dbReference type="GO" id="GO:0005634">
    <property type="term" value="C:nucleus"/>
    <property type="evidence" value="ECO:0007669"/>
    <property type="project" value="TreeGrafter"/>
</dbReference>
<feature type="transmembrane region" description="Helical" evidence="15">
    <location>
        <begin position="1018"/>
        <end position="1042"/>
    </location>
</feature>
<dbReference type="GO" id="GO:0005952">
    <property type="term" value="C:cAMP-dependent protein kinase complex"/>
    <property type="evidence" value="ECO:0007669"/>
    <property type="project" value="TreeGrafter"/>
</dbReference>
<dbReference type="InterPro" id="IPR017441">
    <property type="entry name" value="Protein_kinase_ATP_BS"/>
</dbReference>
<feature type="compositionally biased region" description="Polar residues" evidence="14">
    <location>
        <begin position="150"/>
        <end position="180"/>
    </location>
</feature>
<dbReference type="InterPro" id="IPR002523">
    <property type="entry name" value="MgTranspt_CorA/ZnTranspt_ZntB"/>
</dbReference>
<dbReference type="PROSITE" id="PS00108">
    <property type="entry name" value="PROTEIN_KINASE_ST"/>
    <property type="match status" value="1"/>
</dbReference>
<feature type="domain" description="Protein kinase" evidence="16">
    <location>
        <begin position="320"/>
        <end position="575"/>
    </location>
</feature>
<keyword evidence="6 13" id="KW-0547">Nucleotide-binding</keyword>
<dbReference type="PANTHER" id="PTHR24353:SF153">
    <property type="entry name" value="CAMP-DEPENDENT PROTEIN KINASE CATALYTIC SUBUNIT 1"/>
    <property type="match status" value="1"/>
</dbReference>
<comment type="catalytic activity">
    <reaction evidence="11">
        <text>L-threonyl-[protein] + ATP = O-phospho-L-threonyl-[protein] + ADP + H(+)</text>
        <dbReference type="Rhea" id="RHEA:46608"/>
        <dbReference type="Rhea" id="RHEA-COMP:11060"/>
        <dbReference type="Rhea" id="RHEA-COMP:11605"/>
        <dbReference type="ChEBI" id="CHEBI:15378"/>
        <dbReference type="ChEBI" id="CHEBI:30013"/>
        <dbReference type="ChEBI" id="CHEBI:30616"/>
        <dbReference type="ChEBI" id="CHEBI:61977"/>
        <dbReference type="ChEBI" id="CHEBI:456216"/>
        <dbReference type="EC" id="2.7.11.11"/>
    </reaction>
</comment>
<dbReference type="Gene3D" id="1.20.58.340">
    <property type="entry name" value="Magnesium transport protein CorA, transmembrane region"/>
    <property type="match status" value="1"/>
</dbReference>
<accession>A0A0B7JKS3</accession>
<evidence type="ECO:0000256" key="2">
    <source>
        <dbReference type="ARBA" id="ARBA00012444"/>
    </source>
</evidence>
<dbReference type="PROSITE" id="PS50011">
    <property type="entry name" value="PROTEIN_KINASE_DOM"/>
    <property type="match status" value="1"/>
</dbReference>
<dbReference type="InterPro" id="IPR000719">
    <property type="entry name" value="Prot_kinase_dom"/>
</dbReference>
<dbReference type="SUPFAM" id="SSF56112">
    <property type="entry name" value="Protein kinase-like (PK-like)"/>
    <property type="match status" value="1"/>
</dbReference>
<keyword evidence="5 15" id="KW-0812">Transmembrane</keyword>
<feature type="compositionally biased region" description="Low complexity" evidence="14">
    <location>
        <begin position="129"/>
        <end position="149"/>
    </location>
</feature>
<dbReference type="InterPro" id="IPR008271">
    <property type="entry name" value="Ser/Thr_kinase_AS"/>
</dbReference>
<dbReference type="EC" id="2.7.11.11" evidence="2"/>
<evidence type="ECO:0000259" key="16">
    <source>
        <dbReference type="PROSITE" id="PS50011"/>
    </source>
</evidence>
<dbReference type="GO" id="GO:0016020">
    <property type="term" value="C:membrane"/>
    <property type="evidence" value="ECO:0007669"/>
    <property type="project" value="UniProtKB-SubCell"/>
</dbReference>
<dbReference type="FunFam" id="3.30.200.20:FF:000005">
    <property type="entry name" value="cAMP-dependent protein kinase catalytic subunit"/>
    <property type="match status" value="1"/>
</dbReference>
<keyword evidence="7" id="KW-0418">Kinase</keyword>
<evidence type="ECO:0000256" key="4">
    <source>
        <dbReference type="ARBA" id="ARBA00022679"/>
    </source>
</evidence>
<keyword evidence="4" id="KW-0808">Transferase</keyword>
<dbReference type="GO" id="GO:0007165">
    <property type="term" value="P:signal transduction"/>
    <property type="evidence" value="ECO:0007669"/>
    <property type="project" value="UniProtKB-ARBA"/>
</dbReference>
<evidence type="ECO:0000256" key="14">
    <source>
        <dbReference type="SAM" id="MobiDB-lite"/>
    </source>
</evidence>
<dbReference type="CDD" id="cd05580">
    <property type="entry name" value="STKc_PKA_like"/>
    <property type="match status" value="1"/>
</dbReference>
<evidence type="ECO:0000256" key="11">
    <source>
        <dbReference type="ARBA" id="ARBA00047292"/>
    </source>
</evidence>
<evidence type="ECO:0000256" key="12">
    <source>
        <dbReference type="ARBA" id="ARBA00047454"/>
    </source>
</evidence>
<dbReference type="InterPro" id="IPR000961">
    <property type="entry name" value="AGC-kinase_C"/>
</dbReference>
<feature type="transmembrane region" description="Helical" evidence="15">
    <location>
        <begin position="1054"/>
        <end position="1074"/>
    </location>
</feature>
<dbReference type="SMART" id="SM00220">
    <property type="entry name" value="S_TKc"/>
    <property type="match status" value="1"/>
</dbReference>
<protein>
    <recommendedName>
        <fullName evidence="2">cAMP-dependent protein kinase</fullName>
        <ecNumber evidence="2">2.7.11.11</ecNumber>
    </recommendedName>
</protein>
<dbReference type="InterPro" id="IPR011009">
    <property type="entry name" value="Kinase-like_dom_sf"/>
</dbReference>
<feature type="compositionally biased region" description="Low complexity" evidence="14">
    <location>
        <begin position="35"/>
        <end position="47"/>
    </location>
</feature>
<dbReference type="Gene3D" id="3.30.200.20">
    <property type="entry name" value="Phosphorylase Kinase, domain 1"/>
    <property type="match status" value="1"/>
</dbReference>
<dbReference type="GO" id="GO:0005524">
    <property type="term" value="F:ATP binding"/>
    <property type="evidence" value="ECO:0007669"/>
    <property type="project" value="UniProtKB-UniRule"/>
</dbReference>
<organism evidence="18">
    <name type="scientific">Bionectria ochroleuca</name>
    <name type="common">Gliocladium roseum</name>
    <dbReference type="NCBI Taxonomy" id="29856"/>
    <lineage>
        <taxon>Eukaryota</taxon>
        <taxon>Fungi</taxon>
        <taxon>Dikarya</taxon>
        <taxon>Ascomycota</taxon>
        <taxon>Pezizomycotina</taxon>
        <taxon>Sordariomycetes</taxon>
        <taxon>Hypocreomycetidae</taxon>
        <taxon>Hypocreales</taxon>
        <taxon>Bionectriaceae</taxon>
        <taxon>Clonostachys</taxon>
    </lineage>
</organism>
<keyword evidence="9 15" id="KW-1133">Transmembrane helix</keyword>
<evidence type="ECO:0000256" key="3">
    <source>
        <dbReference type="ARBA" id="ARBA00022527"/>
    </source>
</evidence>
<evidence type="ECO:0000256" key="9">
    <source>
        <dbReference type="ARBA" id="ARBA00022989"/>
    </source>
</evidence>
<dbReference type="Pfam" id="PF00069">
    <property type="entry name" value="Pkinase"/>
    <property type="match status" value="1"/>
</dbReference>
<sequence>MPGFGFLKKWTKEGHSDHSTSTTSNLASPVTQTTSSASSKAADSLISHLHPKQPQAPLASADRPQPSSGAVPLGQSAALRQAPASGGAGEGQNAQSNPPAINPSPPQQQQQQPQDQGAARPVQHRQVQSTLANTSGAGASSATPATATTINGAGQKPSNDSQTQTTIPSPSLNTLVNPPQQHDGASHVDQQNLNSSTVASPTSLGLQPIAAPLLSVSPGTDPNLQHPQHQAAQPLSPPENMATPMQVDTPTPAHQSQPSPQPHQQQAQPQQQPAQQQQQPQVSQPQHQNEHQNQQVQYQNAQAQATQPRVTKGKYSLGDFEIQRTLGTGSFGRVHLVQSKHNQRFYAIKVLKKAQVVKMKQVEHTNDERRMLSDVKHPFLITLWGTFQDIRNLYMVMDFVEGGELFSLLRKSGRFPNPVAKFYAAEVTLALEYLHSKNIIYRDLKPENLLLDRHGHLKITDFGFAKKVPDKTWTLCGTPDYLAPEVVSNKGYNKSVDWWSLGILIYEMLCGYTPFWDSGSPMRIYENILKGKIKYPAYLVPEAHDLLEKLITPDLTKRLGNLYGGPADVKNHPWFAEVTWDRLARKDIDAPYTPPVKAGAGDASQFDKYPEETEKYGATSGNDEILRMHSAADNMEEYMFEQFLSDCREVSEATRYVEIFNYSNSSYDSCEDHTLPLDEFDNFVYRRGVFTAPEVENGWDTQLLSGMRLIVQQNAKHPDTFMPKVISLPKERYRSMVQGFSLPMRSIETTSVVGPFFWSAQDYDDDDPHMHLVQRKSDVRKKGKTRGWEMMLSYSFTTKITSGFIKGTSSSEVVQALEHLKASTRQVGHPMLLPIILFSYDLSPTNDQKQRDARDWLRRLENAVSLRNEIEESEMYFQDGLLEIDGLSRDLVECHSHVMWKRPQAYEGVAREIDKALASFWGKWAYVDEERLSDATRAERKALRKLHKNMMSRMDFYKAKLKGLENYIHTTLERLKVQREALYNIMSQREARLNLEIAGEQRRIAHASKRDSTAMKTLSLLGALFLPGTYLASVFGMSFFNFEADAEPVSVELWIYFAVTVPITVIIVVLWLYVDRRREAQHAEEDALLEKNIEDMERDIMFHLRKRTMSKANTWHSSTQPVKA</sequence>
<dbReference type="SMART" id="SM00133">
    <property type="entry name" value="S_TK_X"/>
    <property type="match status" value="1"/>
</dbReference>
<proteinExistence type="predicted"/>
<evidence type="ECO:0000256" key="8">
    <source>
        <dbReference type="ARBA" id="ARBA00022840"/>
    </source>
</evidence>
<dbReference type="GO" id="GO:0004691">
    <property type="term" value="F:cAMP-dependent protein kinase activity"/>
    <property type="evidence" value="ECO:0007669"/>
    <property type="project" value="UniProtKB-EC"/>
</dbReference>
<evidence type="ECO:0000256" key="15">
    <source>
        <dbReference type="SAM" id="Phobius"/>
    </source>
</evidence>
<evidence type="ECO:0000259" key="17">
    <source>
        <dbReference type="PROSITE" id="PS51285"/>
    </source>
</evidence>
<dbReference type="EMBL" id="CDPU01000002">
    <property type="protein sequence ID" value="CEO45344.1"/>
    <property type="molecule type" value="Genomic_DNA"/>
</dbReference>
<dbReference type="GO" id="GO:0005829">
    <property type="term" value="C:cytosol"/>
    <property type="evidence" value="ECO:0007669"/>
    <property type="project" value="TreeGrafter"/>
</dbReference>
<dbReference type="PROSITE" id="PS51285">
    <property type="entry name" value="AGC_KINASE_CTER"/>
    <property type="match status" value="1"/>
</dbReference>
<dbReference type="InterPro" id="IPR045863">
    <property type="entry name" value="CorA_TM1_TM2"/>
</dbReference>
<keyword evidence="3" id="KW-0723">Serine/threonine-protein kinase</keyword>
<evidence type="ECO:0000256" key="5">
    <source>
        <dbReference type="ARBA" id="ARBA00022692"/>
    </source>
</evidence>
<evidence type="ECO:0000256" key="10">
    <source>
        <dbReference type="ARBA" id="ARBA00023136"/>
    </source>
</evidence>
<feature type="binding site" evidence="13">
    <location>
        <position position="349"/>
    </location>
    <ligand>
        <name>ATP</name>
        <dbReference type="ChEBI" id="CHEBI:30616"/>
    </ligand>
</feature>
<dbReference type="AlphaFoldDB" id="A0A0B7JKS3"/>
<dbReference type="PROSITE" id="PS00107">
    <property type="entry name" value="PROTEIN_KINASE_ATP"/>
    <property type="match status" value="1"/>
</dbReference>
<evidence type="ECO:0000256" key="7">
    <source>
        <dbReference type="ARBA" id="ARBA00022777"/>
    </source>
</evidence>
<feature type="compositionally biased region" description="Polar residues" evidence="14">
    <location>
        <begin position="217"/>
        <end position="233"/>
    </location>
</feature>
<feature type="compositionally biased region" description="Low complexity" evidence="14">
    <location>
        <begin position="252"/>
        <end position="307"/>
    </location>
</feature>
<keyword evidence="10 15" id="KW-0472">Membrane</keyword>
<evidence type="ECO:0000256" key="6">
    <source>
        <dbReference type="ARBA" id="ARBA00022741"/>
    </source>
</evidence>
<keyword evidence="8 13" id="KW-0067">ATP-binding</keyword>
<dbReference type="SUPFAM" id="SSF144083">
    <property type="entry name" value="Magnesium transport protein CorA, transmembrane region"/>
    <property type="match status" value="1"/>
</dbReference>
<gene>
    <name evidence="18" type="ORF">BN869_000001399_1</name>
</gene>
<name>A0A0B7JKS3_BIOOC</name>
<feature type="region of interest" description="Disordered" evidence="14">
    <location>
        <begin position="1"/>
        <end position="190"/>
    </location>
</feature>
<comment type="catalytic activity">
    <reaction evidence="12">
        <text>L-seryl-[protein] + ATP = O-phospho-L-seryl-[protein] + ADP + H(+)</text>
        <dbReference type="Rhea" id="RHEA:17989"/>
        <dbReference type="Rhea" id="RHEA-COMP:9863"/>
        <dbReference type="Rhea" id="RHEA-COMP:11604"/>
        <dbReference type="ChEBI" id="CHEBI:15378"/>
        <dbReference type="ChEBI" id="CHEBI:29999"/>
        <dbReference type="ChEBI" id="CHEBI:30616"/>
        <dbReference type="ChEBI" id="CHEBI:83421"/>
        <dbReference type="ChEBI" id="CHEBI:456216"/>
        <dbReference type="EC" id="2.7.11.11"/>
    </reaction>
</comment>
<feature type="domain" description="AGC-kinase C-terminal" evidence="17">
    <location>
        <begin position="576"/>
        <end position="655"/>
    </location>
</feature>
<feature type="region of interest" description="Disordered" evidence="14">
    <location>
        <begin position="213"/>
        <end position="310"/>
    </location>
</feature>
<comment type="subcellular location">
    <subcellularLocation>
        <location evidence="1">Membrane</location>
        <topology evidence="1">Multi-pass membrane protein</topology>
    </subcellularLocation>
</comment>
<reference evidence="18" key="1">
    <citation type="submission" date="2015-01" db="EMBL/GenBank/DDBJ databases">
        <authorList>
            <person name="Durling Mikael"/>
        </authorList>
    </citation>
    <scope>NUCLEOTIDE SEQUENCE</scope>
</reference>
<evidence type="ECO:0000313" key="18">
    <source>
        <dbReference type="EMBL" id="CEO45344.1"/>
    </source>
</evidence>
<dbReference type="Gene3D" id="1.10.510.10">
    <property type="entry name" value="Transferase(Phosphotransferase) domain 1"/>
    <property type="match status" value="1"/>
</dbReference>
<evidence type="ECO:0000256" key="13">
    <source>
        <dbReference type="PROSITE-ProRule" id="PRU10141"/>
    </source>
</evidence>
<evidence type="ECO:0000256" key="1">
    <source>
        <dbReference type="ARBA" id="ARBA00004141"/>
    </source>
</evidence>